<evidence type="ECO:0000313" key="5">
    <source>
        <dbReference type="EMBL" id="AKT42611.1"/>
    </source>
</evidence>
<dbReference type="Pfam" id="PF05954">
    <property type="entry name" value="Phage_GPD"/>
    <property type="match status" value="1"/>
</dbReference>
<accession>A0A0K1EP38</accession>
<dbReference type="InterPro" id="IPR054030">
    <property type="entry name" value="Gp5_Vgr_C"/>
</dbReference>
<dbReference type="Proteomes" id="UP000067626">
    <property type="component" value="Chromosome"/>
</dbReference>
<dbReference type="PATRIC" id="fig|52.7.peg.7505"/>
<name>A0A0K1EP38_CHOCO</name>
<dbReference type="InterPro" id="IPR029058">
    <property type="entry name" value="AB_hydrolase_fold"/>
</dbReference>
<dbReference type="SUPFAM" id="SSF69255">
    <property type="entry name" value="gp5 N-terminal domain-like"/>
    <property type="match status" value="1"/>
</dbReference>
<proteinExistence type="inferred from homology"/>
<dbReference type="SUPFAM" id="SSF53474">
    <property type="entry name" value="alpha/beta-Hydrolases"/>
    <property type="match status" value="1"/>
</dbReference>
<evidence type="ECO:0000256" key="2">
    <source>
        <dbReference type="SAM" id="MobiDB-lite"/>
    </source>
</evidence>
<dbReference type="STRING" id="52.CMC5_068380"/>
<dbReference type="Gene3D" id="3.55.50.10">
    <property type="entry name" value="Baseplate protein-like domains"/>
    <property type="match status" value="1"/>
</dbReference>
<sequence>MAILELTIASGEAFHVTRFAVREAVSSPFTVSIWARHADASLPLGNLIGQTATFRMVAGYAQVRGGGARTITGIISYAEQAHGLSPEIGQKGLSTYMFRIVPPLWQLQQRRGNRIYQHLSIPDIIDALLAEWQITPTWQIDRGQYPKLEFKVQYAESDYEFLSRLLEEAGIAFTFPEGEGGPTLTFSDRLEANEARAGTPVYIEDPEQTTEQERVTQVRFGREVRPGATMLRDVDFRNPAYALFGNAPPVDEMERRYEQVHYRPGGFLAETGRGGNTPVADDQGPARHDEKHGEGLAGRALEGERAGMRYVAFESNVLDLAPGAVLSIEDHPHPELSSSRRLLVLETSLEGAPEAEWVLTAHTTFADAPYRPPRRTAKPLIQGVQSATVVGPRGQEIHTDEFGRVRVQFHWDREGKRDQRSSCWIRASHGWAGSGFGWMALPRVGQEILISFLQGDPDQPMLAGHVYNAVQQVPYKLPDHKTRSTWKSDSSLGGGGFNEIMFEDLAGSELVWQQAQKDRLRLVRNDEQITVVHDRQKQVNNDEADETEGHRKRWVGKDLDTITQRHRRERVEGDDHLIVKGSRRHTIDGNRSLTVAQERHQKIEGRYASKANEQLHVVAGETLVGEGADDVTLKGPGGFLRMDASGITIKGTVVKINVGGSPGRGRGSRPELPALALQAPKAEVQAGATKAAGPSRAMVQEGAKPDTPKAERLAARKQLIADARARAEELPPNSPERQRLLAAADRLERNNHSVEMARLSQSVYDDEGAPEGWRRIPPEEMPPGLRDQVWEDKDSGFYAAMYESDDGQKVVAFRGTNEAKDWKTNIPQGLGMETDQYNHAHHIGQAMRNTYGPDGFEITGHSLGGGLASMAVVTSGAQGTTFNSAGLHPRTARRVGADFSRGADLIETYGVAGEVLTSVQTVPVMRQAMGKWHDLPAIGPGMGGTTGQGAMKGAGAGAAIGGAIGGAKGALIGGAIGGIGGGVVSMAKLSVERHGMDYVINGIESQKTEDIETMQTGTP</sequence>
<feature type="domain" description="Gp5/Type VI secretion system Vgr protein OB-fold" evidence="3">
    <location>
        <begin position="399"/>
        <end position="467"/>
    </location>
</feature>
<dbReference type="Pfam" id="PF04717">
    <property type="entry name" value="Phage_base_V"/>
    <property type="match status" value="1"/>
</dbReference>
<dbReference type="Gene3D" id="2.30.110.50">
    <property type="match status" value="1"/>
</dbReference>
<organism evidence="5 6">
    <name type="scientific">Chondromyces crocatus</name>
    <dbReference type="NCBI Taxonomy" id="52"/>
    <lineage>
        <taxon>Bacteria</taxon>
        <taxon>Pseudomonadati</taxon>
        <taxon>Myxococcota</taxon>
        <taxon>Polyangia</taxon>
        <taxon>Polyangiales</taxon>
        <taxon>Polyangiaceae</taxon>
        <taxon>Chondromyces</taxon>
    </lineage>
</organism>
<dbReference type="InterPro" id="IPR017847">
    <property type="entry name" value="T6SS_RhsGE_Vgr_subset"/>
</dbReference>
<protein>
    <submittedName>
        <fullName evidence="5">Uncharacterized protein</fullName>
    </submittedName>
</protein>
<dbReference type="Gene3D" id="2.40.50.230">
    <property type="entry name" value="Gp5 N-terminal domain"/>
    <property type="match status" value="1"/>
</dbReference>
<dbReference type="KEGG" id="ccro:CMC5_068380"/>
<reference evidence="5 6" key="1">
    <citation type="submission" date="2015-07" db="EMBL/GenBank/DDBJ databases">
        <title>Genome analysis of myxobacterium Chondromyces crocatus Cm c5 reveals a high potential for natural compound synthesis and the genetic basis for the loss of fruiting body formation.</title>
        <authorList>
            <person name="Zaburannyi N."/>
            <person name="Bunk B."/>
            <person name="Maier J."/>
            <person name="Overmann J."/>
            <person name="Mueller R."/>
        </authorList>
    </citation>
    <scope>NUCLEOTIDE SEQUENCE [LARGE SCALE GENOMIC DNA]</scope>
    <source>
        <strain evidence="5 6">Cm c5</strain>
    </source>
</reference>
<dbReference type="RefSeq" id="WP_063796395.1">
    <property type="nucleotide sequence ID" value="NZ_CP012159.1"/>
</dbReference>
<dbReference type="NCBIfam" id="TIGR03361">
    <property type="entry name" value="VI_Rhs_Vgr"/>
    <property type="match status" value="1"/>
</dbReference>
<dbReference type="Pfam" id="PF26363">
    <property type="entry name" value="Phospholipase-like"/>
    <property type="match status" value="1"/>
</dbReference>
<dbReference type="Gene3D" id="4.10.220.110">
    <property type="match status" value="1"/>
</dbReference>
<dbReference type="SUPFAM" id="SSF69279">
    <property type="entry name" value="Phage tail proteins"/>
    <property type="match status" value="2"/>
</dbReference>
<dbReference type="InterPro" id="IPR037026">
    <property type="entry name" value="Vgr_OB-fold_dom_sf"/>
</dbReference>
<dbReference type="NCBIfam" id="TIGR01646">
    <property type="entry name" value="vgr_GE"/>
    <property type="match status" value="1"/>
</dbReference>
<keyword evidence="6" id="KW-1185">Reference proteome</keyword>
<dbReference type="EMBL" id="CP012159">
    <property type="protein sequence ID" value="AKT42611.1"/>
    <property type="molecule type" value="Genomic_DNA"/>
</dbReference>
<feature type="region of interest" description="Disordered" evidence="2">
    <location>
        <begin position="764"/>
        <end position="788"/>
    </location>
</feature>
<dbReference type="SUPFAM" id="SSF69349">
    <property type="entry name" value="Phage fibre proteins"/>
    <property type="match status" value="1"/>
</dbReference>
<dbReference type="AlphaFoldDB" id="A0A0K1EP38"/>
<dbReference type="InterPro" id="IPR006531">
    <property type="entry name" value="Gp5/Vgr_OB"/>
</dbReference>
<dbReference type="OrthoDB" id="5482463at2"/>
<evidence type="ECO:0000259" key="4">
    <source>
        <dbReference type="Pfam" id="PF22178"/>
    </source>
</evidence>
<evidence type="ECO:0000259" key="3">
    <source>
        <dbReference type="Pfam" id="PF04717"/>
    </source>
</evidence>
<evidence type="ECO:0000313" key="6">
    <source>
        <dbReference type="Proteomes" id="UP000067626"/>
    </source>
</evidence>
<comment type="similarity">
    <text evidence="1">Belongs to the VgrG protein family.</text>
</comment>
<feature type="compositionally biased region" description="Basic and acidic residues" evidence="2">
    <location>
        <begin position="284"/>
        <end position="294"/>
    </location>
</feature>
<dbReference type="Pfam" id="PF22178">
    <property type="entry name" value="Gp5_trimer_C"/>
    <property type="match status" value="1"/>
</dbReference>
<feature type="region of interest" description="Disordered" evidence="2">
    <location>
        <begin position="267"/>
        <end position="294"/>
    </location>
</feature>
<evidence type="ECO:0000256" key="1">
    <source>
        <dbReference type="ARBA" id="ARBA00005558"/>
    </source>
</evidence>
<dbReference type="Gene3D" id="3.40.50.1820">
    <property type="entry name" value="alpha/beta hydrolase"/>
    <property type="match status" value="1"/>
</dbReference>
<gene>
    <name evidence="5" type="ORF">CMC5_068380</name>
</gene>
<dbReference type="InterPro" id="IPR006533">
    <property type="entry name" value="T6SS_Vgr_RhsGE"/>
</dbReference>
<feature type="domain" description="Gp5/Type VI secretion system Vgr C-terminal trimerisation" evidence="4">
    <location>
        <begin position="484"/>
        <end position="558"/>
    </location>
</feature>